<organism evidence="1 2">
    <name type="scientific">Molorchus minor</name>
    <dbReference type="NCBI Taxonomy" id="1323400"/>
    <lineage>
        <taxon>Eukaryota</taxon>
        <taxon>Metazoa</taxon>
        <taxon>Ecdysozoa</taxon>
        <taxon>Arthropoda</taxon>
        <taxon>Hexapoda</taxon>
        <taxon>Insecta</taxon>
        <taxon>Pterygota</taxon>
        <taxon>Neoptera</taxon>
        <taxon>Endopterygota</taxon>
        <taxon>Coleoptera</taxon>
        <taxon>Polyphaga</taxon>
        <taxon>Cucujiformia</taxon>
        <taxon>Chrysomeloidea</taxon>
        <taxon>Cerambycidae</taxon>
        <taxon>Lamiinae</taxon>
        <taxon>Monochamini</taxon>
        <taxon>Molorchus</taxon>
    </lineage>
</organism>
<gene>
    <name evidence="1" type="ORF">NQ317_016419</name>
</gene>
<dbReference type="EMBL" id="JAPWTJ010000089">
    <property type="protein sequence ID" value="KAJ8983198.1"/>
    <property type="molecule type" value="Genomic_DNA"/>
</dbReference>
<comment type="caution">
    <text evidence="1">The sequence shown here is derived from an EMBL/GenBank/DDBJ whole genome shotgun (WGS) entry which is preliminary data.</text>
</comment>
<keyword evidence="2" id="KW-1185">Reference proteome</keyword>
<evidence type="ECO:0000313" key="1">
    <source>
        <dbReference type="EMBL" id="KAJ8983198.1"/>
    </source>
</evidence>
<proteinExistence type="predicted"/>
<sequence length="59" mass="6616">MHYGDGLELDVGFLTEILRAENLKSTVLNVIIGKQFFPRYYRLPSEPGNTTRKACPSAS</sequence>
<accession>A0ABQ9K0S8</accession>
<name>A0ABQ9K0S8_9CUCU</name>
<evidence type="ECO:0000313" key="2">
    <source>
        <dbReference type="Proteomes" id="UP001162164"/>
    </source>
</evidence>
<reference evidence="1" key="1">
    <citation type="journal article" date="2023" name="Insect Mol. Biol.">
        <title>Genome sequencing provides insights into the evolution of gene families encoding plant cell wall-degrading enzymes in longhorned beetles.</title>
        <authorList>
            <person name="Shin N.R."/>
            <person name="Okamura Y."/>
            <person name="Kirsch R."/>
            <person name="Pauchet Y."/>
        </authorList>
    </citation>
    <scope>NUCLEOTIDE SEQUENCE</scope>
    <source>
        <strain evidence="1">MMC_N1</strain>
    </source>
</reference>
<dbReference type="Proteomes" id="UP001162164">
    <property type="component" value="Unassembled WGS sequence"/>
</dbReference>
<protein>
    <submittedName>
        <fullName evidence="1">Uncharacterized protein</fullName>
    </submittedName>
</protein>